<evidence type="ECO:0000313" key="1">
    <source>
        <dbReference type="Proteomes" id="UP000887578"/>
    </source>
</evidence>
<protein>
    <submittedName>
        <fullName evidence="2">Uncharacterized protein</fullName>
    </submittedName>
</protein>
<name>A0A914PCZ6_9BILA</name>
<organism evidence="1 2">
    <name type="scientific">Panagrolaimus davidi</name>
    <dbReference type="NCBI Taxonomy" id="227884"/>
    <lineage>
        <taxon>Eukaryota</taxon>
        <taxon>Metazoa</taxon>
        <taxon>Ecdysozoa</taxon>
        <taxon>Nematoda</taxon>
        <taxon>Chromadorea</taxon>
        <taxon>Rhabditida</taxon>
        <taxon>Tylenchina</taxon>
        <taxon>Panagrolaimomorpha</taxon>
        <taxon>Panagrolaimoidea</taxon>
        <taxon>Panagrolaimidae</taxon>
        <taxon>Panagrolaimus</taxon>
    </lineage>
</organism>
<dbReference type="AlphaFoldDB" id="A0A914PCZ6"/>
<keyword evidence="1" id="KW-1185">Reference proteome</keyword>
<dbReference type="Proteomes" id="UP000887578">
    <property type="component" value="Unplaced"/>
</dbReference>
<dbReference type="WBParaSite" id="PDA_v2.g12637.t1">
    <property type="protein sequence ID" value="PDA_v2.g12637.t1"/>
    <property type="gene ID" value="PDA_v2.g12637"/>
</dbReference>
<proteinExistence type="predicted"/>
<sequence length="201" mass="23327">MAKTPSKKVKFSSLNKGAKKDTRTYIYDFKDDKYPDIAPILNAFRHFWYQSTADRNKSKGLRNEKKMLAYLVAMIQSIPIPEATSLLIWQSAEIITAFVTKDDGTLLNDDQQIKKFCDLVLEKEAKVVCGLIYKENNPKPIYYSNQKRQVMFLNVIRWNSGRYGVATRMNVFWPKKTYFCVICKSDYDSKKKSSISLLAEM</sequence>
<accession>A0A914PCZ6</accession>
<reference evidence="2" key="1">
    <citation type="submission" date="2022-11" db="UniProtKB">
        <authorList>
            <consortium name="WormBaseParasite"/>
        </authorList>
    </citation>
    <scope>IDENTIFICATION</scope>
</reference>
<evidence type="ECO:0000313" key="2">
    <source>
        <dbReference type="WBParaSite" id="PDA_v2.g12637.t1"/>
    </source>
</evidence>